<evidence type="ECO:0000313" key="2">
    <source>
        <dbReference type="Proteomes" id="UP000790377"/>
    </source>
</evidence>
<accession>A0ACB7ZVE2</accession>
<dbReference type="EMBL" id="MU268292">
    <property type="protein sequence ID" value="KAH7905025.1"/>
    <property type="molecule type" value="Genomic_DNA"/>
</dbReference>
<comment type="caution">
    <text evidence="1">The sequence shown here is derived from an EMBL/GenBank/DDBJ whole genome shotgun (WGS) entry which is preliminary data.</text>
</comment>
<gene>
    <name evidence="1" type="ORF">BJ138DRAFT_970230</name>
</gene>
<name>A0ACB7ZVE2_9AGAM</name>
<evidence type="ECO:0000313" key="1">
    <source>
        <dbReference type="EMBL" id="KAH7905025.1"/>
    </source>
</evidence>
<reference evidence="1" key="1">
    <citation type="journal article" date="2021" name="New Phytol.">
        <title>Evolutionary innovations through gain and loss of genes in the ectomycorrhizal Boletales.</title>
        <authorList>
            <person name="Wu G."/>
            <person name="Miyauchi S."/>
            <person name="Morin E."/>
            <person name="Kuo A."/>
            <person name="Drula E."/>
            <person name="Varga T."/>
            <person name="Kohler A."/>
            <person name="Feng B."/>
            <person name="Cao Y."/>
            <person name="Lipzen A."/>
            <person name="Daum C."/>
            <person name="Hundley H."/>
            <person name="Pangilinan J."/>
            <person name="Johnson J."/>
            <person name="Barry K."/>
            <person name="LaButti K."/>
            <person name="Ng V."/>
            <person name="Ahrendt S."/>
            <person name="Min B."/>
            <person name="Choi I.G."/>
            <person name="Park H."/>
            <person name="Plett J.M."/>
            <person name="Magnuson J."/>
            <person name="Spatafora J.W."/>
            <person name="Nagy L.G."/>
            <person name="Henrissat B."/>
            <person name="Grigoriev I.V."/>
            <person name="Yang Z.L."/>
            <person name="Xu J."/>
            <person name="Martin F.M."/>
        </authorList>
    </citation>
    <scope>NUCLEOTIDE SEQUENCE</scope>
    <source>
        <strain evidence="1">ATCC 28755</strain>
    </source>
</reference>
<feature type="non-terminal residue" evidence="1">
    <location>
        <position position="1"/>
    </location>
</feature>
<organism evidence="1 2">
    <name type="scientific">Hygrophoropsis aurantiaca</name>
    <dbReference type="NCBI Taxonomy" id="72124"/>
    <lineage>
        <taxon>Eukaryota</taxon>
        <taxon>Fungi</taxon>
        <taxon>Dikarya</taxon>
        <taxon>Basidiomycota</taxon>
        <taxon>Agaricomycotina</taxon>
        <taxon>Agaricomycetes</taxon>
        <taxon>Agaricomycetidae</taxon>
        <taxon>Boletales</taxon>
        <taxon>Coniophorineae</taxon>
        <taxon>Hygrophoropsidaceae</taxon>
        <taxon>Hygrophoropsis</taxon>
    </lineage>
</organism>
<feature type="non-terminal residue" evidence="1">
    <location>
        <position position="57"/>
    </location>
</feature>
<keyword evidence="2" id="KW-1185">Reference proteome</keyword>
<proteinExistence type="predicted"/>
<protein>
    <submittedName>
        <fullName evidence="1">Uncharacterized protein</fullName>
    </submittedName>
</protein>
<dbReference type="Proteomes" id="UP000790377">
    <property type="component" value="Unassembled WGS sequence"/>
</dbReference>
<sequence length="57" mass="6401">PAPHSTTSGESIYRTIMNRLGTLEMNHTLYARYADEQARAVRGVLRRLGEEVGRLEG</sequence>